<name>D8U373_VOLCA</name>
<dbReference type="STRING" id="3068.D8U373"/>
<dbReference type="GeneID" id="9625729"/>
<sequence>MVMPGRMYDMPLTWRLTLASAPRGSNGATAAHLLALLCSSRTPPDWPLSLTGRYVAGQEHTVFGYTNTSLGKNGTYPYAVGHVSIAYPTAMRKWHRLRNTDGVAVQQCTRSRRARPHEHLHSVHFDACFKLNLLSHKGYVSGYTQLGRPRYFLPNASIQQVLLDGHASQQIGVTHCSNFDADKWVRESIEFLGLSCHPTKCQWEPSQSVYHLGITINTAAGVFEVPKQKLAKLRRLAIGLRITAKKNRRLVQKPGTAVQYWWSDIACRWGKSYAKWLECQTPDLQGLGRGMRPLIPPWHRCAHRHVVRDLPARLWRMRTQAEAALDSARHRICVPGAALEQKGGDAAVVQQSLQQQPRQLKAADMVPASPAAEYARSSEAAAGGHPRCQL</sequence>
<organism evidence="2">
    <name type="scientific">Volvox carteri f. nagariensis</name>
    <dbReference type="NCBI Taxonomy" id="3068"/>
    <lineage>
        <taxon>Eukaryota</taxon>
        <taxon>Viridiplantae</taxon>
        <taxon>Chlorophyta</taxon>
        <taxon>core chlorophytes</taxon>
        <taxon>Chlorophyceae</taxon>
        <taxon>CS clade</taxon>
        <taxon>Chlamydomonadales</taxon>
        <taxon>Volvocaceae</taxon>
        <taxon>Volvox</taxon>
    </lineage>
</organism>
<proteinExistence type="predicted"/>
<dbReference type="EMBL" id="GL378355">
    <property type="protein sequence ID" value="EFJ45775.1"/>
    <property type="molecule type" value="Genomic_DNA"/>
</dbReference>
<protein>
    <submittedName>
        <fullName evidence="1">Uncharacterized protein</fullName>
    </submittedName>
</protein>
<dbReference type="Proteomes" id="UP000001058">
    <property type="component" value="Unassembled WGS sequence"/>
</dbReference>
<accession>D8U373</accession>
<dbReference type="RefSeq" id="XP_002953176.1">
    <property type="nucleotide sequence ID" value="XM_002953130.1"/>
</dbReference>
<evidence type="ECO:0000313" key="2">
    <source>
        <dbReference type="Proteomes" id="UP000001058"/>
    </source>
</evidence>
<evidence type="ECO:0000313" key="1">
    <source>
        <dbReference type="EMBL" id="EFJ45775.1"/>
    </source>
</evidence>
<keyword evidence="2" id="KW-1185">Reference proteome</keyword>
<dbReference type="KEGG" id="vcn:VOLCADRAFT_105800"/>
<dbReference type="PANTHER" id="PTHR33104:SF2">
    <property type="entry name" value="CXC3 LIKE CYSTEINE CLUSTER DOMAIN-CONTAINING PROTEIN"/>
    <property type="match status" value="1"/>
</dbReference>
<dbReference type="InParanoid" id="D8U373"/>
<gene>
    <name evidence="1" type="ORF">VOLCADRAFT_105800</name>
</gene>
<dbReference type="AlphaFoldDB" id="D8U373"/>
<reference evidence="1 2" key="1">
    <citation type="journal article" date="2010" name="Science">
        <title>Genomic analysis of organismal complexity in the multicellular green alga Volvox carteri.</title>
        <authorList>
            <person name="Prochnik S.E."/>
            <person name="Umen J."/>
            <person name="Nedelcu A.M."/>
            <person name="Hallmann A."/>
            <person name="Miller S.M."/>
            <person name="Nishii I."/>
            <person name="Ferris P."/>
            <person name="Kuo A."/>
            <person name="Mitros T."/>
            <person name="Fritz-Laylin L.K."/>
            <person name="Hellsten U."/>
            <person name="Chapman J."/>
            <person name="Simakov O."/>
            <person name="Rensing S.A."/>
            <person name="Terry A."/>
            <person name="Pangilinan J."/>
            <person name="Kapitonov V."/>
            <person name="Jurka J."/>
            <person name="Salamov A."/>
            <person name="Shapiro H."/>
            <person name="Schmutz J."/>
            <person name="Grimwood J."/>
            <person name="Lindquist E."/>
            <person name="Lucas S."/>
            <person name="Grigoriev I.V."/>
            <person name="Schmitt R."/>
            <person name="Kirk D."/>
            <person name="Rokhsar D.S."/>
        </authorList>
    </citation>
    <scope>NUCLEOTIDE SEQUENCE [LARGE SCALE GENOMIC DNA]</scope>
    <source>
        <strain evidence="2">f. Nagariensis / Eve</strain>
    </source>
</reference>
<dbReference type="PANTHER" id="PTHR33104">
    <property type="entry name" value="SI:DKEY-29D5.2"/>
    <property type="match status" value="1"/>
</dbReference>